<name>A0A0D0CGB9_9AGAR</name>
<protein>
    <recommendedName>
        <fullName evidence="2">C2H2-type domain-containing protein</fullName>
    </recommendedName>
</protein>
<evidence type="ECO:0000313" key="3">
    <source>
        <dbReference type="EMBL" id="KIK53958.1"/>
    </source>
</evidence>
<feature type="compositionally biased region" description="Basic residues" evidence="1">
    <location>
        <begin position="284"/>
        <end position="300"/>
    </location>
</feature>
<feature type="region of interest" description="Disordered" evidence="1">
    <location>
        <begin position="278"/>
        <end position="318"/>
    </location>
</feature>
<dbReference type="HOGENOM" id="CLU_055660_2_0_1"/>
<dbReference type="AlphaFoldDB" id="A0A0D0CGB9"/>
<dbReference type="InterPro" id="IPR039258">
    <property type="entry name" value="ZNF511"/>
</dbReference>
<dbReference type="OrthoDB" id="18440at2759"/>
<reference evidence="3 4" key="1">
    <citation type="submission" date="2014-04" db="EMBL/GenBank/DDBJ databases">
        <title>Evolutionary Origins and Diversification of the Mycorrhizal Mutualists.</title>
        <authorList>
            <consortium name="DOE Joint Genome Institute"/>
            <consortium name="Mycorrhizal Genomics Consortium"/>
            <person name="Kohler A."/>
            <person name="Kuo A."/>
            <person name="Nagy L.G."/>
            <person name="Floudas D."/>
            <person name="Copeland A."/>
            <person name="Barry K.W."/>
            <person name="Cichocki N."/>
            <person name="Veneault-Fourrey C."/>
            <person name="LaButti K."/>
            <person name="Lindquist E.A."/>
            <person name="Lipzen A."/>
            <person name="Lundell T."/>
            <person name="Morin E."/>
            <person name="Murat C."/>
            <person name="Riley R."/>
            <person name="Ohm R."/>
            <person name="Sun H."/>
            <person name="Tunlid A."/>
            <person name="Henrissat B."/>
            <person name="Grigoriev I.V."/>
            <person name="Hibbett D.S."/>
            <person name="Martin F."/>
        </authorList>
    </citation>
    <scope>NUCLEOTIDE SEQUENCE [LARGE SCALE GENOMIC DNA]</scope>
    <source>
        <strain evidence="3 4">FD-317 M1</strain>
    </source>
</reference>
<feature type="compositionally biased region" description="Basic and acidic residues" evidence="1">
    <location>
        <begin position="160"/>
        <end position="169"/>
    </location>
</feature>
<gene>
    <name evidence="3" type="ORF">GYMLUDRAFT_49123</name>
</gene>
<keyword evidence="4" id="KW-1185">Reference proteome</keyword>
<accession>A0A0D0CGB9</accession>
<evidence type="ECO:0000313" key="4">
    <source>
        <dbReference type="Proteomes" id="UP000053593"/>
    </source>
</evidence>
<feature type="compositionally biased region" description="Basic and acidic residues" evidence="1">
    <location>
        <begin position="188"/>
        <end position="200"/>
    </location>
</feature>
<feature type="region of interest" description="Disordered" evidence="1">
    <location>
        <begin position="155"/>
        <end position="205"/>
    </location>
</feature>
<feature type="compositionally biased region" description="Acidic residues" evidence="1">
    <location>
        <begin position="170"/>
        <end position="187"/>
    </location>
</feature>
<dbReference type="EMBL" id="KN834822">
    <property type="protein sequence ID" value="KIK53958.1"/>
    <property type="molecule type" value="Genomic_DNA"/>
</dbReference>
<dbReference type="PROSITE" id="PS00028">
    <property type="entry name" value="ZINC_FINGER_C2H2_1"/>
    <property type="match status" value="1"/>
</dbReference>
<dbReference type="InterPro" id="IPR013087">
    <property type="entry name" value="Znf_C2H2_type"/>
</dbReference>
<dbReference type="PANTHER" id="PTHR21354">
    <property type="entry name" value="ZINC FINGER PROTEIN 511"/>
    <property type="match status" value="1"/>
</dbReference>
<dbReference type="PANTHER" id="PTHR21354:SF0">
    <property type="entry name" value="ZINC FINGER PROTEIN 511"/>
    <property type="match status" value="1"/>
</dbReference>
<feature type="domain" description="C2H2-type" evidence="2">
    <location>
        <begin position="60"/>
        <end position="83"/>
    </location>
</feature>
<sequence>MKRPSSRSRSPSPKASRTMDGSSSAPIYCTYPPTCSSRPTALGSTRELEAHYAKYHAWVCQAEKCSKVFPDERFLELHHTECHDTIAALRKERGEKIFACFLQPSVCSKTFSTPKTRRLHLIAAHDYPKEYFFAVTNKGIGGLLAKWGDGAGMIRGKWKPRTDQEKGDDHDEIDEDADGDDGAEEVEPTSKSDSKVVREEESTDPVDMLATSFQNTLAISPVPNSIQFGRGAKRGARGRGRGKSYHTILSQGFQQQYPNQDGSLEPFDSVITNAPMHFDSYTSRRGRGGIRGSRGGRGRGRGGGSFEITGKFYPSIEE</sequence>
<feature type="region of interest" description="Disordered" evidence="1">
    <location>
        <begin position="223"/>
        <end position="243"/>
    </location>
</feature>
<feature type="region of interest" description="Disordered" evidence="1">
    <location>
        <begin position="1"/>
        <end position="25"/>
    </location>
</feature>
<feature type="compositionally biased region" description="Basic residues" evidence="1">
    <location>
        <begin position="231"/>
        <end position="243"/>
    </location>
</feature>
<dbReference type="Proteomes" id="UP000053593">
    <property type="component" value="Unassembled WGS sequence"/>
</dbReference>
<evidence type="ECO:0000256" key="1">
    <source>
        <dbReference type="SAM" id="MobiDB-lite"/>
    </source>
</evidence>
<evidence type="ECO:0000259" key="2">
    <source>
        <dbReference type="PROSITE" id="PS00028"/>
    </source>
</evidence>
<proteinExistence type="predicted"/>
<organism evidence="3 4">
    <name type="scientific">Collybiopsis luxurians FD-317 M1</name>
    <dbReference type="NCBI Taxonomy" id="944289"/>
    <lineage>
        <taxon>Eukaryota</taxon>
        <taxon>Fungi</taxon>
        <taxon>Dikarya</taxon>
        <taxon>Basidiomycota</taxon>
        <taxon>Agaricomycotina</taxon>
        <taxon>Agaricomycetes</taxon>
        <taxon>Agaricomycetidae</taxon>
        <taxon>Agaricales</taxon>
        <taxon>Marasmiineae</taxon>
        <taxon>Omphalotaceae</taxon>
        <taxon>Collybiopsis</taxon>
        <taxon>Collybiopsis luxurians</taxon>
    </lineage>
</organism>